<protein>
    <submittedName>
        <fullName evidence="2">Uncharacterized protein</fullName>
    </submittedName>
</protein>
<dbReference type="GeneID" id="25918018"/>
<dbReference type="Proteomes" id="UP000054560">
    <property type="component" value="Unassembled WGS sequence"/>
</dbReference>
<dbReference type="AlphaFoldDB" id="A0A0L0EZU5"/>
<evidence type="ECO:0000313" key="3">
    <source>
        <dbReference type="Proteomes" id="UP000054560"/>
    </source>
</evidence>
<gene>
    <name evidence="2" type="ORF">SARC_17514</name>
</gene>
<accession>A0A0L0EZU5</accession>
<name>A0A0L0EZU5_9EUKA</name>
<organism evidence="2 3">
    <name type="scientific">Sphaeroforma arctica JP610</name>
    <dbReference type="NCBI Taxonomy" id="667725"/>
    <lineage>
        <taxon>Eukaryota</taxon>
        <taxon>Ichthyosporea</taxon>
        <taxon>Ichthyophonida</taxon>
        <taxon>Sphaeroforma</taxon>
    </lineage>
</organism>
<keyword evidence="3" id="KW-1185">Reference proteome</keyword>
<sequence>MAASPLPLRSERSAITGPLPPGFLILDAPQVSGRGDGVHTGQHARQAHTRTQARTEKVRCLQIGVQNAVLNENK</sequence>
<evidence type="ECO:0000256" key="1">
    <source>
        <dbReference type="SAM" id="MobiDB-lite"/>
    </source>
</evidence>
<dbReference type="RefSeq" id="XP_014143869.1">
    <property type="nucleotide sequence ID" value="XM_014288394.1"/>
</dbReference>
<feature type="non-terminal residue" evidence="2">
    <location>
        <position position="74"/>
    </location>
</feature>
<dbReference type="EMBL" id="KQ252643">
    <property type="protein sequence ID" value="KNC69967.1"/>
    <property type="molecule type" value="Genomic_DNA"/>
</dbReference>
<feature type="region of interest" description="Disordered" evidence="1">
    <location>
        <begin position="1"/>
        <end position="54"/>
    </location>
</feature>
<proteinExistence type="predicted"/>
<evidence type="ECO:0000313" key="2">
    <source>
        <dbReference type="EMBL" id="KNC69967.1"/>
    </source>
</evidence>
<reference evidence="2 3" key="1">
    <citation type="submission" date="2011-02" db="EMBL/GenBank/DDBJ databases">
        <title>The Genome Sequence of Sphaeroforma arctica JP610.</title>
        <authorList>
            <consortium name="The Broad Institute Genome Sequencing Platform"/>
            <person name="Russ C."/>
            <person name="Cuomo C."/>
            <person name="Young S.K."/>
            <person name="Zeng Q."/>
            <person name="Gargeya S."/>
            <person name="Alvarado L."/>
            <person name="Berlin A."/>
            <person name="Chapman S.B."/>
            <person name="Chen Z."/>
            <person name="Freedman E."/>
            <person name="Gellesch M."/>
            <person name="Goldberg J."/>
            <person name="Griggs A."/>
            <person name="Gujja S."/>
            <person name="Heilman E."/>
            <person name="Heiman D."/>
            <person name="Howarth C."/>
            <person name="Mehta T."/>
            <person name="Neiman D."/>
            <person name="Pearson M."/>
            <person name="Roberts A."/>
            <person name="Saif S."/>
            <person name="Shea T."/>
            <person name="Shenoy N."/>
            <person name="Sisk P."/>
            <person name="Stolte C."/>
            <person name="Sykes S."/>
            <person name="White J."/>
            <person name="Yandava C."/>
            <person name="Burger G."/>
            <person name="Gray M.W."/>
            <person name="Holland P.W.H."/>
            <person name="King N."/>
            <person name="Lang F.B.F."/>
            <person name="Roger A.J."/>
            <person name="Ruiz-Trillo I."/>
            <person name="Haas B."/>
            <person name="Nusbaum C."/>
            <person name="Birren B."/>
        </authorList>
    </citation>
    <scope>NUCLEOTIDE SEQUENCE [LARGE SCALE GENOMIC DNA]</scope>
    <source>
        <strain evidence="2 3">JP610</strain>
    </source>
</reference>